<dbReference type="SUPFAM" id="SSF46785">
    <property type="entry name" value="Winged helix' DNA-binding domain"/>
    <property type="match status" value="1"/>
</dbReference>
<evidence type="ECO:0000256" key="2">
    <source>
        <dbReference type="ARBA" id="ARBA00023125"/>
    </source>
</evidence>
<evidence type="ECO:0000313" key="6">
    <source>
        <dbReference type="EMBL" id="MBA8930603.1"/>
    </source>
</evidence>
<organism evidence="6 7">
    <name type="scientific">Kutzneria viridogrisea</name>
    <dbReference type="NCBI Taxonomy" id="47990"/>
    <lineage>
        <taxon>Bacteria</taxon>
        <taxon>Bacillati</taxon>
        <taxon>Actinomycetota</taxon>
        <taxon>Actinomycetes</taxon>
        <taxon>Pseudonocardiales</taxon>
        <taxon>Pseudonocardiaceae</taxon>
        <taxon>Kutzneria</taxon>
    </lineage>
</organism>
<dbReference type="InterPro" id="IPR001845">
    <property type="entry name" value="HTH_ArsR_DNA-bd_dom"/>
</dbReference>
<keyword evidence="7" id="KW-1185">Reference proteome</keyword>
<evidence type="ECO:0000256" key="4">
    <source>
        <dbReference type="SAM" id="MobiDB-lite"/>
    </source>
</evidence>
<dbReference type="CDD" id="cd00090">
    <property type="entry name" value="HTH_ARSR"/>
    <property type="match status" value="1"/>
</dbReference>
<dbReference type="PANTHER" id="PTHR43132:SF8">
    <property type="entry name" value="HTH-TYPE TRANSCRIPTIONAL REGULATOR KMTR"/>
    <property type="match status" value="1"/>
</dbReference>
<dbReference type="GO" id="GO:0003677">
    <property type="term" value="F:DNA binding"/>
    <property type="evidence" value="ECO:0007669"/>
    <property type="project" value="UniProtKB-KW"/>
</dbReference>
<feature type="domain" description="HTH arsR-type" evidence="5">
    <location>
        <begin position="249"/>
        <end position="321"/>
    </location>
</feature>
<keyword evidence="2 6" id="KW-0238">DNA-binding</keyword>
<comment type="caution">
    <text evidence="6">The sequence shown here is derived from an EMBL/GenBank/DDBJ whole genome shotgun (WGS) entry which is preliminary data.</text>
</comment>
<dbReference type="RefSeq" id="WP_025357550.1">
    <property type="nucleotide sequence ID" value="NZ_BAAABQ010000008.1"/>
</dbReference>
<dbReference type="SMART" id="SM00418">
    <property type="entry name" value="HTH_ARSR"/>
    <property type="match status" value="1"/>
</dbReference>
<dbReference type="InterPro" id="IPR036388">
    <property type="entry name" value="WH-like_DNA-bd_sf"/>
</dbReference>
<dbReference type="PANTHER" id="PTHR43132">
    <property type="entry name" value="ARSENICAL RESISTANCE OPERON REPRESSOR ARSR-RELATED"/>
    <property type="match status" value="1"/>
</dbReference>
<proteinExistence type="predicted"/>
<gene>
    <name evidence="6" type="ORF">BC739_007850</name>
</gene>
<dbReference type="InterPro" id="IPR036390">
    <property type="entry name" value="WH_DNA-bd_sf"/>
</dbReference>
<sequence length="346" mass="38144">MALRLHFTAGDLARTRIATHPHPTWELVLSLHVIQHRHIPARHSLWRTSALERLNHHPHSRHHLTLLTELTPARGSFPDFLTPYQDTDDFTTSLDTVLSTPVSRLAVELTSPYLGRQPSAEVCRLGTGDLDAVHALGDAMSWYHDLVLAPHWSGIDRVVRNDRTLRSQDIAAKGIEGLLNNLSECIWWVPPVLHADYLVDREIQLGGRGLTLIPSYFCWGAPVAFIDPELPPVLVYPITDAAAPAEDPAALASLLGGTRAQVLRALRVPRSTTDLAECIHASPAAASKHATVLRHAGLICSVRRGNLMRHIVTELGEKLLDACHERRSGGSRSPSAVWHPGRLPET</sequence>
<reference evidence="6 7" key="1">
    <citation type="submission" date="2020-08" db="EMBL/GenBank/DDBJ databases">
        <title>Genomic Encyclopedia of Archaeal and Bacterial Type Strains, Phase II (KMG-II): from individual species to whole genera.</title>
        <authorList>
            <person name="Goeker M."/>
        </authorList>
    </citation>
    <scope>NUCLEOTIDE SEQUENCE [LARGE SCALE GENOMIC DNA]</scope>
    <source>
        <strain evidence="6 7">DSM 43850</strain>
    </source>
</reference>
<evidence type="ECO:0000313" key="7">
    <source>
        <dbReference type="Proteomes" id="UP000517916"/>
    </source>
</evidence>
<accession>A0ABR6BUM3</accession>
<feature type="region of interest" description="Disordered" evidence="4">
    <location>
        <begin position="325"/>
        <end position="346"/>
    </location>
</feature>
<protein>
    <submittedName>
        <fullName evidence="6">DNA-binding transcriptional ArsR family regulator</fullName>
    </submittedName>
</protein>
<dbReference type="Proteomes" id="UP000517916">
    <property type="component" value="Unassembled WGS sequence"/>
</dbReference>
<name>A0ABR6BUM3_9PSEU</name>
<dbReference type="InterPro" id="IPR011991">
    <property type="entry name" value="ArsR-like_HTH"/>
</dbReference>
<evidence type="ECO:0000256" key="3">
    <source>
        <dbReference type="ARBA" id="ARBA00023163"/>
    </source>
</evidence>
<dbReference type="InterPro" id="IPR051011">
    <property type="entry name" value="Metal_resp_trans_reg"/>
</dbReference>
<keyword evidence="3" id="KW-0804">Transcription</keyword>
<evidence type="ECO:0000259" key="5">
    <source>
        <dbReference type="SMART" id="SM00418"/>
    </source>
</evidence>
<dbReference type="Gene3D" id="1.10.10.10">
    <property type="entry name" value="Winged helix-like DNA-binding domain superfamily/Winged helix DNA-binding domain"/>
    <property type="match status" value="1"/>
</dbReference>
<evidence type="ECO:0000256" key="1">
    <source>
        <dbReference type="ARBA" id="ARBA00023015"/>
    </source>
</evidence>
<dbReference type="EMBL" id="JACJID010000007">
    <property type="protein sequence ID" value="MBA8930603.1"/>
    <property type="molecule type" value="Genomic_DNA"/>
</dbReference>
<keyword evidence="1" id="KW-0805">Transcription regulation</keyword>